<protein>
    <submittedName>
        <fullName evidence="12">Phe13-bombesin receptor-like</fullName>
    </submittedName>
</protein>
<dbReference type="SUPFAM" id="SSF81321">
    <property type="entry name" value="Family A G protein-coupled receptor-like"/>
    <property type="match status" value="1"/>
</dbReference>
<dbReference type="GeneID" id="101854326"/>
<evidence type="ECO:0000256" key="8">
    <source>
        <dbReference type="SAM" id="MobiDB-lite"/>
    </source>
</evidence>
<keyword evidence="5 9" id="KW-0472">Membrane</keyword>
<feature type="transmembrane region" description="Helical" evidence="9">
    <location>
        <begin position="35"/>
        <end position="57"/>
    </location>
</feature>
<evidence type="ECO:0000256" key="1">
    <source>
        <dbReference type="ARBA" id="ARBA00004141"/>
    </source>
</evidence>
<keyword evidence="2 9" id="KW-0812">Transmembrane</keyword>
<keyword evidence="11" id="KW-1185">Reference proteome</keyword>
<keyword evidence="6" id="KW-0675">Receptor</keyword>
<gene>
    <name evidence="12" type="primary">LOC101854326</name>
</gene>
<comment type="subcellular location">
    <subcellularLocation>
        <location evidence="1">Membrane</location>
        <topology evidence="1">Multi-pass membrane protein</topology>
    </subcellularLocation>
</comment>
<dbReference type="PANTHER" id="PTHR24243">
    <property type="entry name" value="G-PROTEIN COUPLED RECEPTOR"/>
    <property type="match status" value="1"/>
</dbReference>
<evidence type="ECO:0000313" key="11">
    <source>
        <dbReference type="Proteomes" id="UP000694888"/>
    </source>
</evidence>
<keyword evidence="3 9" id="KW-1133">Transmembrane helix</keyword>
<keyword evidence="4" id="KW-0297">G-protein coupled receptor</keyword>
<dbReference type="InterPro" id="IPR019427">
    <property type="entry name" value="7TM_GPCR_serpentine_rcpt_Srw"/>
</dbReference>
<feature type="transmembrane region" description="Helical" evidence="9">
    <location>
        <begin position="262"/>
        <end position="286"/>
    </location>
</feature>
<dbReference type="Gene3D" id="1.20.1070.10">
    <property type="entry name" value="Rhodopsin 7-helix transmembrane proteins"/>
    <property type="match status" value="1"/>
</dbReference>
<sequence length="342" mass="38565">MSNSSYPSNSSNSSNQQSNLDASDNTSDLLVALNVYIPVPLTLAGCVANVINIAVFCRMDRQQTINISLLAMAVSDLLRLLGTLWRCVCFLPVVVQSDNLTFEPLDMAMGIGDVIRFVFSRITACLTLLISAERCLCILIPLKVKTLVTIGKIKTIVIAIYICTVASMSWIYYFNRFEWEYSTERNKTVLIFKPNEDDNDIEMSLIVVNNVLMQYVISIGIGIFTAILVTKMRQQSKWRLSSSKQAASEASARRDDKVAKTVTVISVTYLVCYFPNTVNMMCMYLVPGYTFFGRYSDLLVNISVAVYLFEIINSSVNIFFYWELSTQFRKEMKRLFGCATTP</sequence>
<feature type="compositionally biased region" description="Low complexity" evidence="8">
    <location>
        <begin position="1"/>
        <end position="19"/>
    </location>
</feature>
<evidence type="ECO:0000259" key="10">
    <source>
        <dbReference type="PROSITE" id="PS50262"/>
    </source>
</evidence>
<evidence type="ECO:0000256" key="9">
    <source>
        <dbReference type="SAM" id="Phobius"/>
    </source>
</evidence>
<dbReference type="PROSITE" id="PS50262">
    <property type="entry name" value="G_PROTEIN_RECEP_F1_2"/>
    <property type="match status" value="1"/>
</dbReference>
<feature type="transmembrane region" description="Helical" evidence="9">
    <location>
        <begin position="153"/>
        <end position="173"/>
    </location>
</feature>
<proteinExistence type="predicted"/>
<feature type="domain" description="G-protein coupled receptors family 1 profile" evidence="10">
    <location>
        <begin position="48"/>
        <end position="321"/>
    </location>
</feature>
<evidence type="ECO:0000256" key="2">
    <source>
        <dbReference type="ARBA" id="ARBA00022692"/>
    </source>
</evidence>
<evidence type="ECO:0000256" key="6">
    <source>
        <dbReference type="ARBA" id="ARBA00023170"/>
    </source>
</evidence>
<dbReference type="PANTHER" id="PTHR24243:SF208">
    <property type="entry name" value="PYROKININ-1 RECEPTOR"/>
    <property type="match status" value="1"/>
</dbReference>
<evidence type="ECO:0000256" key="3">
    <source>
        <dbReference type="ARBA" id="ARBA00022989"/>
    </source>
</evidence>
<dbReference type="Proteomes" id="UP000694888">
    <property type="component" value="Unplaced"/>
</dbReference>
<evidence type="ECO:0000256" key="4">
    <source>
        <dbReference type="ARBA" id="ARBA00023040"/>
    </source>
</evidence>
<dbReference type="Pfam" id="PF10324">
    <property type="entry name" value="7TM_GPCR_Srw"/>
    <property type="match status" value="1"/>
</dbReference>
<evidence type="ECO:0000256" key="5">
    <source>
        <dbReference type="ARBA" id="ARBA00023136"/>
    </source>
</evidence>
<dbReference type="RefSeq" id="XP_005098384.1">
    <property type="nucleotide sequence ID" value="XM_005098327.1"/>
</dbReference>
<reference evidence="12" key="1">
    <citation type="submission" date="2025-08" db="UniProtKB">
        <authorList>
            <consortium name="RefSeq"/>
        </authorList>
    </citation>
    <scope>IDENTIFICATION</scope>
</reference>
<feature type="transmembrane region" description="Helical" evidence="9">
    <location>
        <begin position="212"/>
        <end position="230"/>
    </location>
</feature>
<evidence type="ECO:0000256" key="7">
    <source>
        <dbReference type="ARBA" id="ARBA00023224"/>
    </source>
</evidence>
<name>A0ABM0JPC0_APLCA</name>
<feature type="transmembrane region" description="Helical" evidence="9">
    <location>
        <begin position="298"/>
        <end position="324"/>
    </location>
</feature>
<evidence type="ECO:0000313" key="12">
    <source>
        <dbReference type="RefSeq" id="XP_005098384.1"/>
    </source>
</evidence>
<organism evidence="11 12">
    <name type="scientific">Aplysia californica</name>
    <name type="common">California sea hare</name>
    <dbReference type="NCBI Taxonomy" id="6500"/>
    <lineage>
        <taxon>Eukaryota</taxon>
        <taxon>Metazoa</taxon>
        <taxon>Spiralia</taxon>
        <taxon>Lophotrochozoa</taxon>
        <taxon>Mollusca</taxon>
        <taxon>Gastropoda</taxon>
        <taxon>Heterobranchia</taxon>
        <taxon>Euthyneura</taxon>
        <taxon>Tectipleura</taxon>
        <taxon>Aplysiida</taxon>
        <taxon>Aplysioidea</taxon>
        <taxon>Aplysiidae</taxon>
        <taxon>Aplysia</taxon>
    </lineage>
</organism>
<keyword evidence="7" id="KW-0807">Transducer</keyword>
<accession>A0ABM0JPC0</accession>
<dbReference type="InterPro" id="IPR017452">
    <property type="entry name" value="GPCR_Rhodpsn_7TM"/>
</dbReference>
<feature type="region of interest" description="Disordered" evidence="8">
    <location>
        <begin position="1"/>
        <end position="21"/>
    </location>
</feature>